<organism evidence="2 3">
    <name type="scientific">Carboxylicivirga marina</name>
    <dbReference type="NCBI Taxonomy" id="2800988"/>
    <lineage>
        <taxon>Bacteria</taxon>
        <taxon>Pseudomonadati</taxon>
        <taxon>Bacteroidota</taxon>
        <taxon>Bacteroidia</taxon>
        <taxon>Marinilabiliales</taxon>
        <taxon>Marinilabiliaceae</taxon>
        <taxon>Carboxylicivirga</taxon>
    </lineage>
</organism>
<proteinExistence type="predicted"/>
<keyword evidence="3" id="KW-1185">Reference proteome</keyword>
<dbReference type="EMBL" id="JAENRR010000038">
    <property type="protein sequence ID" value="MBK3518643.1"/>
    <property type="molecule type" value="Genomic_DNA"/>
</dbReference>
<name>A0ABS1HLS3_9BACT</name>
<reference evidence="2 3" key="1">
    <citation type="submission" date="2021-01" db="EMBL/GenBank/DDBJ databases">
        <title>Carboxyliciviraga sp.nov., isolated from coastal sediments.</title>
        <authorList>
            <person name="Lu D."/>
            <person name="Zhang T."/>
        </authorList>
    </citation>
    <scope>NUCLEOTIDE SEQUENCE [LARGE SCALE GENOMIC DNA]</scope>
    <source>
        <strain evidence="2 3">N1Y132</strain>
    </source>
</reference>
<protein>
    <recommendedName>
        <fullName evidence="4">TonB C-terminal domain-containing protein</fullName>
    </recommendedName>
</protein>
<gene>
    <name evidence="2" type="ORF">JIV24_14955</name>
</gene>
<feature type="signal peptide" evidence="1">
    <location>
        <begin position="1"/>
        <end position="22"/>
    </location>
</feature>
<evidence type="ECO:0008006" key="4">
    <source>
        <dbReference type="Google" id="ProtNLM"/>
    </source>
</evidence>
<sequence length="120" mass="13904">MKARNLFSVLVILIGLSTTAMARTPEEVAMKKCCKQLNKELRKSLRGPSFDYLKPDCCETLVVKFRVDKDNKLIFHKIVGEDEELMKYVENTLKDKEFYAVNSSLQGKMVRFPVNFQHVE</sequence>
<feature type="chain" id="PRO_5045716307" description="TonB C-terminal domain-containing protein" evidence="1">
    <location>
        <begin position="23"/>
        <end position="120"/>
    </location>
</feature>
<dbReference type="Proteomes" id="UP000605676">
    <property type="component" value="Unassembled WGS sequence"/>
</dbReference>
<evidence type="ECO:0000313" key="3">
    <source>
        <dbReference type="Proteomes" id="UP000605676"/>
    </source>
</evidence>
<accession>A0ABS1HLS3</accession>
<evidence type="ECO:0000313" key="2">
    <source>
        <dbReference type="EMBL" id="MBK3518643.1"/>
    </source>
</evidence>
<dbReference type="RefSeq" id="WP_200465869.1">
    <property type="nucleotide sequence ID" value="NZ_JAENRR010000038.1"/>
</dbReference>
<keyword evidence="1" id="KW-0732">Signal</keyword>
<evidence type="ECO:0000256" key="1">
    <source>
        <dbReference type="SAM" id="SignalP"/>
    </source>
</evidence>
<comment type="caution">
    <text evidence="2">The sequence shown here is derived from an EMBL/GenBank/DDBJ whole genome shotgun (WGS) entry which is preliminary data.</text>
</comment>